<keyword evidence="2 10" id="KW-0547">Nucleotide-binding</keyword>
<dbReference type="VEuPathDB" id="FungiDB:CJJ09_003515"/>
<dbReference type="GO" id="GO:0043138">
    <property type="term" value="F:3'-5' DNA helicase activity"/>
    <property type="evidence" value="ECO:0007669"/>
    <property type="project" value="UniProtKB-EC"/>
</dbReference>
<evidence type="ECO:0000313" key="14">
    <source>
        <dbReference type="Proteomes" id="UP000037122"/>
    </source>
</evidence>
<dbReference type="GO" id="GO:0005524">
    <property type="term" value="F:ATP binding"/>
    <property type="evidence" value="ECO:0007669"/>
    <property type="project" value="UniProtKB-UniRule"/>
</dbReference>
<dbReference type="InterPro" id="IPR027417">
    <property type="entry name" value="P-loop_NTPase"/>
</dbReference>
<dbReference type="SUPFAM" id="SSF52540">
    <property type="entry name" value="P-loop containing nucleoside triphosphate hydrolases"/>
    <property type="match status" value="1"/>
</dbReference>
<dbReference type="EMBL" id="LGST01000029">
    <property type="protein sequence ID" value="KND98854.1"/>
    <property type="molecule type" value="Genomic_DNA"/>
</dbReference>
<evidence type="ECO:0000256" key="9">
    <source>
        <dbReference type="ARBA" id="ARBA00048988"/>
    </source>
</evidence>
<name>A0A0L0NXV5_CANAR</name>
<reference evidence="14" key="1">
    <citation type="journal article" date="2015" name="BMC Genomics">
        <title>Draft genome of a commonly misdiagnosed multidrug resistant pathogen Candida auris.</title>
        <authorList>
            <person name="Chatterjee S."/>
            <person name="Alampalli S.V."/>
            <person name="Nageshan R.K."/>
            <person name="Chettiar S.T."/>
            <person name="Joshi S."/>
            <person name="Tatu U.S."/>
        </authorList>
    </citation>
    <scope>NUCLEOTIDE SEQUENCE [LARGE SCALE GENOMIC DNA]</scope>
    <source>
        <strain evidence="14">6684</strain>
    </source>
</reference>
<dbReference type="Proteomes" id="UP000037122">
    <property type="component" value="Unassembled WGS sequence"/>
</dbReference>
<evidence type="ECO:0000256" key="6">
    <source>
        <dbReference type="ARBA" id="ARBA00023235"/>
    </source>
</evidence>
<dbReference type="PANTHER" id="PTHR11070:SF46">
    <property type="entry name" value="ATP-DEPENDENT DNA HELICASE HMI1, MITOCHONDRIAL"/>
    <property type="match status" value="1"/>
</dbReference>
<gene>
    <name evidence="13" type="ORF">QG37_04193</name>
</gene>
<dbReference type="VEuPathDB" id="FungiDB:CJJ07_003747"/>
<dbReference type="CDD" id="cd17932">
    <property type="entry name" value="DEXQc_UvrD"/>
    <property type="match status" value="1"/>
</dbReference>
<dbReference type="InterPro" id="IPR000212">
    <property type="entry name" value="DNA_helicase_UvrD/REP"/>
</dbReference>
<evidence type="ECO:0000256" key="5">
    <source>
        <dbReference type="ARBA" id="ARBA00022840"/>
    </source>
</evidence>
<dbReference type="Pfam" id="PF13361">
    <property type="entry name" value="UvrD_C"/>
    <property type="match status" value="1"/>
</dbReference>
<dbReference type="InterPro" id="IPR014016">
    <property type="entry name" value="UvrD-like_ATP-bd"/>
</dbReference>
<comment type="caution">
    <text evidence="13">The sequence shown here is derived from an EMBL/GenBank/DDBJ whole genome shotgun (WGS) entry which is preliminary data.</text>
</comment>
<dbReference type="Gene3D" id="3.40.50.300">
    <property type="entry name" value="P-loop containing nucleotide triphosphate hydrolases"/>
    <property type="match status" value="3"/>
</dbReference>
<protein>
    <recommendedName>
        <fullName evidence="8">DNA 3'-5' helicase</fullName>
        <ecNumber evidence="8">5.6.2.4</ecNumber>
    </recommendedName>
</protein>
<evidence type="ECO:0000256" key="2">
    <source>
        <dbReference type="ARBA" id="ARBA00022741"/>
    </source>
</evidence>
<evidence type="ECO:0000256" key="1">
    <source>
        <dbReference type="ARBA" id="ARBA00009922"/>
    </source>
</evidence>
<dbReference type="GO" id="GO:0016787">
    <property type="term" value="F:hydrolase activity"/>
    <property type="evidence" value="ECO:0007669"/>
    <property type="project" value="UniProtKB-UniRule"/>
</dbReference>
<keyword evidence="4 10" id="KW-0347">Helicase</keyword>
<comment type="catalytic activity">
    <reaction evidence="9">
        <text>ATP + H2O = ADP + phosphate + H(+)</text>
        <dbReference type="Rhea" id="RHEA:13065"/>
        <dbReference type="ChEBI" id="CHEBI:15377"/>
        <dbReference type="ChEBI" id="CHEBI:15378"/>
        <dbReference type="ChEBI" id="CHEBI:30616"/>
        <dbReference type="ChEBI" id="CHEBI:43474"/>
        <dbReference type="ChEBI" id="CHEBI:456216"/>
        <dbReference type="EC" id="5.6.2.4"/>
    </reaction>
</comment>
<dbReference type="Pfam" id="PF00580">
    <property type="entry name" value="UvrD-helicase"/>
    <property type="match status" value="1"/>
</dbReference>
<keyword evidence="3 10" id="KW-0378">Hydrolase</keyword>
<dbReference type="GO" id="GO:0003677">
    <property type="term" value="F:DNA binding"/>
    <property type="evidence" value="ECO:0007669"/>
    <property type="project" value="InterPro"/>
</dbReference>
<keyword evidence="6" id="KW-0413">Isomerase</keyword>
<dbReference type="Gene3D" id="1.10.10.160">
    <property type="match status" value="1"/>
</dbReference>
<dbReference type="InterPro" id="IPR013986">
    <property type="entry name" value="DExx_box_DNA_helicase_dom_sf"/>
</dbReference>
<dbReference type="PANTHER" id="PTHR11070">
    <property type="entry name" value="UVRD / RECB / PCRA DNA HELICASE FAMILY MEMBER"/>
    <property type="match status" value="1"/>
</dbReference>
<dbReference type="GO" id="GO:0005634">
    <property type="term" value="C:nucleus"/>
    <property type="evidence" value="ECO:0007669"/>
    <property type="project" value="TreeGrafter"/>
</dbReference>
<evidence type="ECO:0000256" key="7">
    <source>
        <dbReference type="ARBA" id="ARBA00034617"/>
    </source>
</evidence>
<dbReference type="InterPro" id="IPR014017">
    <property type="entry name" value="DNA_helicase_UvrD-like_C"/>
</dbReference>
<proteinExistence type="inferred from homology"/>
<organism evidence="13 14">
    <name type="scientific">Candidozyma auris</name>
    <name type="common">Yeast</name>
    <name type="synonym">Candida auris</name>
    <dbReference type="NCBI Taxonomy" id="498019"/>
    <lineage>
        <taxon>Eukaryota</taxon>
        <taxon>Fungi</taxon>
        <taxon>Dikarya</taxon>
        <taxon>Ascomycota</taxon>
        <taxon>Saccharomycotina</taxon>
        <taxon>Pichiomycetes</taxon>
        <taxon>Metschnikowiaceae</taxon>
        <taxon>Candidozyma</taxon>
    </lineage>
</organism>
<evidence type="ECO:0000259" key="11">
    <source>
        <dbReference type="PROSITE" id="PS51198"/>
    </source>
</evidence>
<evidence type="ECO:0000256" key="3">
    <source>
        <dbReference type="ARBA" id="ARBA00022801"/>
    </source>
</evidence>
<feature type="domain" description="UvrD-like helicase C-terminal" evidence="12">
    <location>
        <begin position="356"/>
        <end position="663"/>
    </location>
</feature>
<evidence type="ECO:0000259" key="12">
    <source>
        <dbReference type="PROSITE" id="PS51217"/>
    </source>
</evidence>
<dbReference type="GO" id="GO:0000725">
    <property type="term" value="P:recombinational repair"/>
    <property type="evidence" value="ECO:0007669"/>
    <property type="project" value="TreeGrafter"/>
</dbReference>
<feature type="domain" description="UvrD-like helicase ATP-binding" evidence="11">
    <location>
        <begin position="59"/>
        <end position="355"/>
    </location>
</feature>
<dbReference type="EC" id="5.6.2.4" evidence="8"/>
<dbReference type="PROSITE" id="PS51198">
    <property type="entry name" value="UVRD_HELICASE_ATP_BIND"/>
    <property type="match status" value="1"/>
</dbReference>
<dbReference type="PROSITE" id="PS51217">
    <property type="entry name" value="UVRD_HELICASE_CTER"/>
    <property type="match status" value="1"/>
</dbReference>
<evidence type="ECO:0000313" key="13">
    <source>
        <dbReference type="EMBL" id="KND98854.1"/>
    </source>
</evidence>
<dbReference type="VEuPathDB" id="FungiDB:QG37_04193"/>
<evidence type="ECO:0000256" key="10">
    <source>
        <dbReference type="PROSITE-ProRule" id="PRU00560"/>
    </source>
</evidence>
<keyword evidence="5 10" id="KW-0067">ATP-binding</keyword>
<evidence type="ECO:0000256" key="8">
    <source>
        <dbReference type="ARBA" id="ARBA00034808"/>
    </source>
</evidence>
<dbReference type="VEuPathDB" id="FungiDB:CJI97_001346"/>
<sequence>MSTRDKTSKDGASEPKIDELLEKLKNVDLDDDLEDDAPDMLPEQDIEAGEWNETTVDVSESQYKVIKHPLNMDEIVTVKAGPGSGKTFTLMARIARLIGEGEVQPHEILVLSMANRSVNALQNSLERLVGCEVASQVEISTFHSFCGSVVDQYALMLDPGMLKRRLLDQESWRRLAEFFLQKTVRLNGHSVGATFSPARFDKLLTEIANGNLTTSQASQLYGVLAEYLDEVFKYMKTHGMMRYQDLVMLALKVMDQSLEGPKEELLHRIASFKMVVVDEFQDMYPLLLSVVRAVVEYPTLGYEKRVRKNTVIAGDQNQGIYEFLGSSPQSMEQLHKMLPQMKVTSLPLNESHRCTQDILDTAVSMCLGETDYNGPDHILSMKPITRTWKPILLTNFKGDEHSMVAEEIIRLICSLGGLINPRDIAILSRTNDEAVKMQNLLRNNYGLECTKISLGNIWVHSRARLFRDILSIISGDADASFCLLHILKILDTCPGASQRASKVFSRAIEEGLAREHTFLEDYVYESLSSEANLHTLFKKHQSSLANIAAFMNQVQHERAIFNKLEEEGTTSYLPIAVAECLQRMCALSGIREYMNMNGPDILPYRDILLSFNESLHYCFENYVAHNEFKERTFLDYFLQNYDQEVPPKHQSLVQVLTIHSAKGLEFPVVFILGGFNNTWHTILLGENQVPSSYSRLLYVACTRAKDLLYISSQTRPGDLSKNCRNWFTTEVPDLSSDSSDDCNSIGARSFPKLLDSKPQGSLLSRLLSDLQRPQPSSQKLQRGKEYYDIFLQKRYYHSRIPNFQLRMSYLSSKTRRVFHRLRP</sequence>
<dbReference type="AlphaFoldDB" id="A0A0L0NXV5"/>
<accession>A0A0L0NXV5</accession>
<comment type="similarity">
    <text evidence="1">Belongs to the helicase family. UvrD subfamily.</text>
</comment>
<feature type="binding site" evidence="10">
    <location>
        <begin position="80"/>
        <end position="87"/>
    </location>
    <ligand>
        <name>ATP</name>
        <dbReference type="ChEBI" id="CHEBI:30616"/>
    </ligand>
</feature>
<dbReference type="VEuPathDB" id="FungiDB:B9J08_001260"/>
<evidence type="ECO:0000256" key="4">
    <source>
        <dbReference type="ARBA" id="ARBA00022806"/>
    </source>
</evidence>
<comment type="catalytic activity">
    <reaction evidence="7">
        <text>Couples ATP hydrolysis with the unwinding of duplex DNA by translocating in the 3'-5' direction.</text>
        <dbReference type="EC" id="5.6.2.4"/>
    </reaction>
</comment>
<dbReference type="VEuPathDB" id="FungiDB:CJI96_0003104"/>